<keyword evidence="4" id="KW-0460">Magnesium</keyword>
<dbReference type="Proteomes" id="UP000676169">
    <property type="component" value="Chromosome"/>
</dbReference>
<evidence type="ECO:0000313" key="8">
    <source>
        <dbReference type="Proteomes" id="UP000676169"/>
    </source>
</evidence>
<dbReference type="PROSITE" id="PS01125">
    <property type="entry name" value="ROK"/>
    <property type="match status" value="1"/>
</dbReference>
<dbReference type="PANTHER" id="PTHR42742:SF3">
    <property type="entry name" value="FRUCTOKINASE"/>
    <property type="match status" value="1"/>
</dbReference>
<dbReference type="InterPro" id="IPR043129">
    <property type="entry name" value="ATPase_NBD"/>
</dbReference>
<dbReference type="PANTHER" id="PTHR42742">
    <property type="entry name" value="TRANSCRIPTIONAL REPRESSOR MPRA"/>
    <property type="match status" value="1"/>
</dbReference>
<comment type="catalytic activity">
    <reaction evidence="6">
        <text>D-fructose + ATP = D-fructose 6-phosphate + ADP + H(+)</text>
        <dbReference type="Rhea" id="RHEA:16125"/>
        <dbReference type="ChEBI" id="CHEBI:15378"/>
        <dbReference type="ChEBI" id="CHEBI:30616"/>
        <dbReference type="ChEBI" id="CHEBI:37721"/>
        <dbReference type="ChEBI" id="CHEBI:61527"/>
        <dbReference type="ChEBI" id="CHEBI:456216"/>
        <dbReference type="EC" id="2.7.1.4"/>
    </reaction>
</comment>
<dbReference type="EC" id="2.7.1.4" evidence="5"/>
<comment type="cofactor">
    <cofactor evidence="1">
        <name>Mg(2+)</name>
        <dbReference type="ChEBI" id="CHEBI:18420"/>
    </cofactor>
</comment>
<dbReference type="RefSeq" id="WP_211631924.1">
    <property type="nucleotide sequence ID" value="NZ_CP073100.1"/>
</dbReference>
<keyword evidence="3" id="KW-0862">Zinc</keyword>
<dbReference type="GO" id="GO:0008865">
    <property type="term" value="F:fructokinase activity"/>
    <property type="evidence" value="ECO:0007669"/>
    <property type="project" value="UniProtKB-EC"/>
</dbReference>
<keyword evidence="2" id="KW-0479">Metal-binding</keyword>
<evidence type="ECO:0000256" key="1">
    <source>
        <dbReference type="ARBA" id="ARBA00001946"/>
    </source>
</evidence>
<dbReference type="GO" id="GO:0046872">
    <property type="term" value="F:metal ion binding"/>
    <property type="evidence" value="ECO:0007669"/>
    <property type="project" value="UniProtKB-KW"/>
</dbReference>
<protein>
    <recommendedName>
        <fullName evidence="5">fructokinase</fullName>
        <ecNumber evidence="5">2.7.1.4</ecNumber>
    </recommendedName>
</protein>
<dbReference type="SUPFAM" id="SSF53067">
    <property type="entry name" value="Actin-like ATPase domain"/>
    <property type="match status" value="1"/>
</dbReference>
<gene>
    <name evidence="7" type="ORF">KBB96_02505</name>
</gene>
<dbReference type="InterPro" id="IPR051804">
    <property type="entry name" value="Carb_Metab_Reg_Kinase/Isom"/>
</dbReference>
<evidence type="ECO:0000256" key="5">
    <source>
        <dbReference type="ARBA" id="ARBA00038887"/>
    </source>
</evidence>
<evidence type="ECO:0000313" key="7">
    <source>
        <dbReference type="EMBL" id="QUE51770.1"/>
    </source>
</evidence>
<evidence type="ECO:0000256" key="2">
    <source>
        <dbReference type="ARBA" id="ARBA00022723"/>
    </source>
</evidence>
<evidence type="ECO:0000256" key="4">
    <source>
        <dbReference type="ARBA" id="ARBA00022842"/>
    </source>
</evidence>
<name>A0A975J0I0_9BACT</name>
<dbReference type="AlphaFoldDB" id="A0A975J0I0"/>
<dbReference type="InterPro" id="IPR000600">
    <property type="entry name" value="ROK"/>
</dbReference>
<sequence length="295" mass="30391">MTESQVKPVAGIELGGTKTVVAWGLPDGTIYEEHRFPTTQPDETFTTAIEWLRERGVPAGIGLAAFGPVRVNPMASDFGSMLATPKEGWRGFSITGALEKAFPGVPLVLDTDVNVALWGETVLGAAKGATDAAYITIGTGIGAGILSGGRLVHGTLHPEFGHLKVVRAPGDAFEGVCPFHGDCLEGLASGPAIAARWGKAAVDLPPDHPAWDMEAWYLAHGILALLAIVSPSKVIVGGGVSQCPVLHATIAATLKEAAAGYFGEGDFSDLVVPPQLGQEAGIRGALLLAGSRGDS</sequence>
<reference evidence="7" key="1">
    <citation type="submission" date="2021-04" db="EMBL/GenBank/DDBJ databases">
        <title>Luteolibacter sp. 32A isolated from the skin of an Anderson's salamander (Ambystoma andersonii).</title>
        <authorList>
            <person name="Spergser J."/>
            <person name="Busse H.-J."/>
        </authorList>
    </citation>
    <scope>NUCLEOTIDE SEQUENCE</scope>
    <source>
        <strain evidence="7">32A</strain>
    </source>
</reference>
<dbReference type="KEGG" id="lamb:KBB96_02505"/>
<dbReference type="Gene3D" id="3.30.420.40">
    <property type="match status" value="2"/>
</dbReference>
<organism evidence="7 8">
    <name type="scientific">Luteolibacter ambystomatis</name>
    <dbReference type="NCBI Taxonomy" id="2824561"/>
    <lineage>
        <taxon>Bacteria</taxon>
        <taxon>Pseudomonadati</taxon>
        <taxon>Verrucomicrobiota</taxon>
        <taxon>Verrucomicrobiia</taxon>
        <taxon>Verrucomicrobiales</taxon>
        <taxon>Verrucomicrobiaceae</taxon>
        <taxon>Luteolibacter</taxon>
    </lineage>
</organism>
<evidence type="ECO:0000256" key="6">
    <source>
        <dbReference type="ARBA" id="ARBA00048451"/>
    </source>
</evidence>
<evidence type="ECO:0000256" key="3">
    <source>
        <dbReference type="ARBA" id="ARBA00022833"/>
    </source>
</evidence>
<dbReference type="CDD" id="cd24067">
    <property type="entry name" value="ASKHA_NBD_ROK_BsFRK-like"/>
    <property type="match status" value="1"/>
</dbReference>
<dbReference type="EMBL" id="CP073100">
    <property type="protein sequence ID" value="QUE51770.1"/>
    <property type="molecule type" value="Genomic_DNA"/>
</dbReference>
<keyword evidence="8" id="KW-1185">Reference proteome</keyword>
<dbReference type="InterPro" id="IPR049874">
    <property type="entry name" value="ROK_cs"/>
</dbReference>
<dbReference type="Pfam" id="PF00480">
    <property type="entry name" value="ROK"/>
    <property type="match status" value="1"/>
</dbReference>
<proteinExistence type="predicted"/>
<accession>A0A975J0I0</accession>